<keyword evidence="1" id="KW-0175">Coiled coil</keyword>
<accession>A0A6C0HUW2</accession>
<dbReference type="EMBL" id="MN740014">
    <property type="protein sequence ID" value="QHT83926.1"/>
    <property type="molecule type" value="Genomic_DNA"/>
</dbReference>
<evidence type="ECO:0008006" key="3">
    <source>
        <dbReference type="Google" id="ProtNLM"/>
    </source>
</evidence>
<evidence type="ECO:0000256" key="1">
    <source>
        <dbReference type="SAM" id="Coils"/>
    </source>
</evidence>
<evidence type="ECO:0000313" key="2">
    <source>
        <dbReference type="EMBL" id="QHT83926.1"/>
    </source>
</evidence>
<proteinExistence type="predicted"/>
<feature type="coiled-coil region" evidence="1">
    <location>
        <begin position="112"/>
        <end position="153"/>
    </location>
</feature>
<organism evidence="2">
    <name type="scientific">viral metagenome</name>
    <dbReference type="NCBI Taxonomy" id="1070528"/>
    <lineage>
        <taxon>unclassified sequences</taxon>
        <taxon>metagenomes</taxon>
        <taxon>organismal metagenomes</taxon>
    </lineage>
</organism>
<reference evidence="2" key="1">
    <citation type="journal article" date="2020" name="Nature">
        <title>Giant virus diversity and host interactions through global metagenomics.</title>
        <authorList>
            <person name="Schulz F."/>
            <person name="Roux S."/>
            <person name="Paez-Espino D."/>
            <person name="Jungbluth S."/>
            <person name="Walsh D.A."/>
            <person name="Denef V.J."/>
            <person name="McMahon K.D."/>
            <person name="Konstantinidis K.T."/>
            <person name="Eloe-Fadrosh E.A."/>
            <person name="Kyrpides N.C."/>
            <person name="Woyke T."/>
        </authorList>
    </citation>
    <scope>NUCLEOTIDE SEQUENCE</scope>
    <source>
        <strain evidence="2">GVMAG-M-3300023184-168</strain>
    </source>
</reference>
<dbReference type="AlphaFoldDB" id="A0A6C0HUW2"/>
<protein>
    <recommendedName>
        <fullName evidence="3">C2H2-type domain-containing protein</fullName>
    </recommendedName>
</protein>
<sequence length="325" mass="38435">MDTTKEKKEKHIYSCLKCNFISSVKFHYERHLITTKHLKDTSLIQTLEKSIHLNFKCKCGKEYKYSQGLSKHKKTCDYKPIEEPSQKLTNIEPNINMIIDIIKENHEFKKILLEQNNQVIELHKENNILNKENNILNKENNKLINKLVEKESNTTINNNNTTNNNQKFNLNFFLNETCKDAMNMKEFIDNIKVTFEELLTIGNTGFVNGVSDIFIKRLKDMEVTKRPIHCTDLKRETIYLKEDNEWNKDEKENKKLKDAIEKVECKNFQSLNEWCEENPETRISSSNKGELYMKIFEKTLDGDEKTREKVVKNITKKITIDKEDN</sequence>
<name>A0A6C0HUW2_9ZZZZ</name>